<dbReference type="KEGG" id="ppis:B1L02_08535"/>
<sequence>MNQADKFEVHYYFGDESHSMDAVVRNKCEAEILAILLETADTLKIDIDINAEVFKEGGLRDFWRILGQNNNQITILLVITTIVLSRIPTTDPEIEALEKEIKQLTIEEKKLNIEKLKLELSEKSVEEIDKATIGKAAKHVDRNLKIVKRRSNLYSTLSNYHKVQSIGVNALGFNFEGLMDERIVQRSSFKNFILSTNKLRSEVDDAAEVSIVSPVLKEGRYKWKGIYQEKPISFDMHDSEFKEQVLLEQVAFKHGSAITCVLRIARELDEIGDVKITGYSVVTVIEVTDGFTTTPTIQGKRYVQAKQMAESQGDLFA</sequence>
<dbReference type="EMBL" id="CP031761">
    <property type="protein sequence ID" value="AXR02227.1"/>
    <property type="molecule type" value="Genomic_DNA"/>
</dbReference>
<evidence type="ECO:0000313" key="3">
    <source>
        <dbReference type="Proteomes" id="UP000258102"/>
    </source>
</evidence>
<dbReference type="AlphaFoldDB" id="A0AAD0W457"/>
<protein>
    <submittedName>
        <fullName evidence="2">Uncharacterized protein</fullName>
    </submittedName>
</protein>
<name>A0AAD0W457_PSEO7</name>
<reference evidence="2 3" key="1">
    <citation type="submission" date="2018-08" db="EMBL/GenBank/DDBJ databases">
        <title>Whole Genome Sequences of Two Pseudoalteromonas piscicida Strains, DE1-A and DE2-A, which Exhibit Strong Antibacterial Activity against Vibrio vulnificus.</title>
        <authorList>
            <person name="Richards G.P."/>
            <person name="Needleman D.S."/>
            <person name="Watson M.A."/>
            <person name="Polson S.W."/>
        </authorList>
    </citation>
    <scope>NUCLEOTIDE SEQUENCE [LARGE SCALE GENOMIC DNA]</scope>
    <source>
        <strain evidence="2 3">DE2-A</strain>
    </source>
</reference>
<keyword evidence="1" id="KW-0175">Coiled coil</keyword>
<feature type="coiled-coil region" evidence="1">
    <location>
        <begin position="94"/>
        <end position="126"/>
    </location>
</feature>
<organism evidence="2 3">
    <name type="scientific">Pseudoalteromonas piscicida</name>
    <dbReference type="NCBI Taxonomy" id="43662"/>
    <lineage>
        <taxon>Bacteria</taxon>
        <taxon>Pseudomonadati</taxon>
        <taxon>Pseudomonadota</taxon>
        <taxon>Gammaproteobacteria</taxon>
        <taxon>Alteromonadales</taxon>
        <taxon>Pseudoalteromonadaceae</taxon>
        <taxon>Pseudoalteromonas</taxon>
    </lineage>
</organism>
<evidence type="ECO:0000313" key="2">
    <source>
        <dbReference type="EMBL" id="AXR02227.1"/>
    </source>
</evidence>
<accession>A0AAD0W457</accession>
<dbReference type="Proteomes" id="UP000258102">
    <property type="component" value="Chromosome 1"/>
</dbReference>
<gene>
    <name evidence="2" type="ORF">D0511_09240</name>
</gene>
<proteinExistence type="predicted"/>
<dbReference type="RefSeq" id="WP_088530693.1">
    <property type="nucleotide sequence ID" value="NZ_CP021646.1"/>
</dbReference>
<evidence type="ECO:0000256" key="1">
    <source>
        <dbReference type="SAM" id="Coils"/>
    </source>
</evidence>